<comment type="caution">
    <text evidence="1">The sequence shown here is derived from an EMBL/GenBank/DDBJ whole genome shotgun (WGS) entry which is preliminary data.</text>
</comment>
<dbReference type="EMBL" id="CAJVQC010060609">
    <property type="protein sequence ID" value="CAG8800973.1"/>
    <property type="molecule type" value="Genomic_DNA"/>
</dbReference>
<evidence type="ECO:0000313" key="2">
    <source>
        <dbReference type="Proteomes" id="UP000789920"/>
    </source>
</evidence>
<feature type="non-terminal residue" evidence="1">
    <location>
        <position position="1"/>
    </location>
</feature>
<accession>A0ACA9RMJ3</accession>
<keyword evidence="2" id="KW-1185">Reference proteome</keyword>
<dbReference type="Proteomes" id="UP000789920">
    <property type="component" value="Unassembled WGS sequence"/>
</dbReference>
<organism evidence="1 2">
    <name type="scientific">Racocetra persica</name>
    <dbReference type="NCBI Taxonomy" id="160502"/>
    <lineage>
        <taxon>Eukaryota</taxon>
        <taxon>Fungi</taxon>
        <taxon>Fungi incertae sedis</taxon>
        <taxon>Mucoromycota</taxon>
        <taxon>Glomeromycotina</taxon>
        <taxon>Glomeromycetes</taxon>
        <taxon>Diversisporales</taxon>
        <taxon>Gigasporaceae</taxon>
        <taxon>Racocetra</taxon>
    </lineage>
</organism>
<sequence length="208" mass="23519">EAGILAFRESKEKMGLTLLEPIMELEVTTPEDCYGDVLNNVISRKGVINKVEKSEKDLTIHTHVPLANLLDYNAELLNATSGEGVFDMELSHYQKVPRHAYTVVVADVIVRYKKSQGYQVYFQTGSDDHGEKIEKKAATLNISPAELLLEQGDIYLGKYQGDYCVTCEDYVRKIEPNETLKAAAKREIFEETNLTITDLERIGEETFH</sequence>
<evidence type="ECO:0000313" key="1">
    <source>
        <dbReference type="EMBL" id="CAG8800973.1"/>
    </source>
</evidence>
<protein>
    <submittedName>
        <fullName evidence="1">5719_t:CDS:1</fullName>
    </submittedName>
</protein>
<name>A0ACA9RMJ3_9GLOM</name>
<feature type="non-terminal residue" evidence="1">
    <location>
        <position position="208"/>
    </location>
</feature>
<reference evidence="1" key="1">
    <citation type="submission" date="2021-06" db="EMBL/GenBank/DDBJ databases">
        <authorList>
            <person name="Kallberg Y."/>
            <person name="Tangrot J."/>
            <person name="Rosling A."/>
        </authorList>
    </citation>
    <scope>NUCLEOTIDE SEQUENCE</scope>
    <source>
        <strain evidence="1">MA461A</strain>
    </source>
</reference>
<gene>
    <name evidence="1" type="ORF">RPERSI_LOCUS21023</name>
</gene>
<proteinExistence type="predicted"/>